<organism evidence="3 6">
    <name type="scientific">Didymodactylos carnosus</name>
    <dbReference type="NCBI Taxonomy" id="1234261"/>
    <lineage>
        <taxon>Eukaryota</taxon>
        <taxon>Metazoa</taxon>
        <taxon>Spiralia</taxon>
        <taxon>Gnathifera</taxon>
        <taxon>Rotifera</taxon>
        <taxon>Eurotatoria</taxon>
        <taxon>Bdelloidea</taxon>
        <taxon>Philodinida</taxon>
        <taxon>Philodinidae</taxon>
        <taxon>Didymodactylos</taxon>
    </lineage>
</organism>
<feature type="compositionally biased region" description="Basic and acidic residues" evidence="1">
    <location>
        <begin position="1"/>
        <end position="11"/>
    </location>
</feature>
<gene>
    <name evidence="3" type="ORF">GPM918_LOCUS45922</name>
    <name evidence="2" type="ORF">OVA965_LOCUS29288</name>
    <name evidence="5" type="ORF">SRO942_LOCUS48981</name>
    <name evidence="4" type="ORF">TMI583_LOCUS30059</name>
</gene>
<feature type="non-terminal residue" evidence="3">
    <location>
        <position position="87"/>
    </location>
</feature>
<dbReference type="Proteomes" id="UP000682733">
    <property type="component" value="Unassembled WGS sequence"/>
</dbReference>
<dbReference type="EMBL" id="CAJNOK010020509">
    <property type="protein sequence ID" value="CAF1317712.1"/>
    <property type="molecule type" value="Genomic_DNA"/>
</dbReference>
<dbReference type="EMBL" id="CAJNOQ010055212">
    <property type="protein sequence ID" value="CAF1659612.1"/>
    <property type="molecule type" value="Genomic_DNA"/>
</dbReference>
<dbReference type="EMBL" id="CAJOBC010128637">
    <property type="protein sequence ID" value="CAF4604393.1"/>
    <property type="molecule type" value="Genomic_DNA"/>
</dbReference>
<evidence type="ECO:0000313" key="5">
    <source>
        <dbReference type="EMBL" id="CAF4604393.1"/>
    </source>
</evidence>
<evidence type="ECO:0000256" key="1">
    <source>
        <dbReference type="SAM" id="MobiDB-lite"/>
    </source>
</evidence>
<dbReference type="EMBL" id="CAJOBA010042111">
    <property type="protein sequence ID" value="CAF4127038.1"/>
    <property type="molecule type" value="Genomic_DNA"/>
</dbReference>
<evidence type="ECO:0000313" key="3">
    <source>
        <dbReference type="EMBL" id="CAF1659612.1"/>
    </source>
</evidence>
<proteinExistence type="predicted"/>
<dbReference type="AlphaFoldDB" id="A0A816FBW2"/>
<evidence type="ECO:0000313" key="2">
    <source>
        <dbReference type="EMBL" id="CAF1317712.1"/>
    </source>
</evidence>
<dbReference type="Proteomes" id="UP000681722">
    <property type="component" value="Unassembled WGS sequence"/>
</dbReference>
<protein>
    <submittedName>
        <fullName evidence="3">Uncharacterized protein</fullName>
    </submittedName>
</protein>
<evidence type="ECO:0000313" key="6">
    <source>
        <dbReference type="Proteomes" id="UP000663829"/>
    </source>
</evidence>
<dbReference type="Proteomes" id="UP000663829">
    <property type="component" value="Unassembled WGS sequence"/>
</dbReference>
<accession>A0A816FBW2</accession>
<name>A0A816FBW2_9BILA</name>
<comment type="caution">
    <text evidence="3">The sequence shown here is derived from an EMBL/GenBank/DDBJ whole genome shotgun (WGS) entry which is preliminary data.</text>
</comment>
<reference evidence="3" key="1">
    <citation type="submission" date="2021-02" db="EMBL/GenBank/DDBJ databases">
        <authorList>
            <person name="Nowell W R."/>
        </authorList>
    </citation>
    <scope>NUCLEOTIDE SEQUENCE</scope>
</reference>
<feature type="compositionally biased region" description="Acidic residues" evidence="1">
    <location>
        <begin position="12"/>
        <end position="25"/>
    </location>
</feature>
<dbReference type="Proteomes" id="UP000677228">
    <property type="component" value="Unassembled WGS sequence"/>
</dbReference>
<evidence type="ECO:0000313" key="4">
    <source>
        <dbReference type="EMBL" id="CAF4127038.1"/>
    </source>
</evidence>
<keyword evidence="6" id="KW-1185">Reference proteome</keyword>
<sequence>MDYSSDNKNDPYDYDMESVIDDSDDNNSSAADQLYLKEAQENALIAHPYYSRFLLWKLQFIVSDKCCKALNSLQTELHTRLSQFRTL</sequence>
<feature type="region of interest" description="Disordered" evidence="1">
    <location>
        <begin position="1"/>
        <end position="27"/>
    </location>
</feature>